<keyword evidence="3" id="KW-1185">Reference proteome</keyword>
<evidence type="ECO:0000313" key="3">
    <source>
        <dbReference type="Proteomes" id="UP000198318"/>
    </source>
</evidence>
<sequence length="157" mass="17962">MCINMSLMEIESLAAALEREHHEIDEGIEAFTANPAGGKRDRESLARAVRALRRHIYLEEEFLFPALHAAGLMAPVLVMLREHGEMWTTLGALDEAPDDEAALTLCRRLNVQLLHHNLKEEKILYPELERVVPEPERLRDFLRSGEMPADWVCVRAR</sequence>
<evidence type="ECO:0000313" key="2">
    <source>
        <dbReference type="EMBL" id="SNS94537.1"/>
    </source>
</evidence>
<organism evidence="2 3">
    <name type="scientific">Actinomadura meyerae</name>
    <dbReference type="NCBI Taxonomy" id="240840"/>
    <lineage>
        <taxon>Bacteria</taxon>
        <taxon>Bacillati</taxon>
        <taxon>Actinomycetota</taxon>
        <taxon>Actinomycetes</taxon>
        <taxon>Streptosporangiales</taxon>
        <taxon>Thermomonosporaceae</taxon>
        <taxon>Actinomadura</taxon>
    </lineage>
</organism>
<dbReference type="OrthoDB" id="3830515at2"/>
<dbReference type="Gene3D" id="1.20.120.520">
    <property type="entry name" value="nmb1532 protein domain like"/>
    <property type="match status" value="1"/>
</dbReference>
<name>A0A239ILR2_9ACTN</name>
<protein>
    <submittedName>
        <fullName evidence="2">Hemerythrin HHE cation binding domain-containing protein</fullName>
    </submittedName>
</protein>
<proteinExistence type="predicted"/>
<accession>A0A239ILR2</accession>
<dbReference type="InterPro" id="IPR012312">
    <property type="entry name" value="Hemerythrin-like"/>
</dbReference>
<reference evidence="2 3" key="1">
    <citation type="submission" date="2017-06" db="EMBL/GenBank/DDBJ databases">
        <authorList>
            <person name="Kim H.J."/>
            <person name="Triplett B.A."/>
        </authorList>
    </citation>
    <scope>NUCLEOTIDE SEQUENCE [LARGE SCALE GENOMIC DNA]</scope>
    <source>
        <strain evidence="2 3">DSM 44715</strain>
    </source>
</reference>
<dbReference type="EMBL" id="FZOR01000012">
    <property type="protein sequence ID" value="SNS94537.1"/>
    <property type="molecule type" value="Genomic_DNA"/>
</dbReference>
<dbReference type="Proteomes" id="UP000198318">
    <property type="component" value="Unassembled WGS sequence"/>
</dbReference>
<evidence type="ECO:0000259" key="1">
    <source>
        <dbReference type="Pfam" id="PF01814"/>
    </source>
</evidence>
<dbReference type="AlphaFoldDB" id="A0A239ILR2"/>
<gene>
    <name evidence="2" type="ORF">SAMN05443665_1012193</name>
</gene>
<feature type="domain" description="Hemerythrin-like" evidence="1">
    <location>
        <begin position="15"/>
        <end position="128"/>
    </location>
</feature>
<dbReference type="Pfam" id="PF01814">
    <property type="entry name" value="Hemerythrin"/>
    <property type="match status" value="1"/>
</dbReference>